<protein>
    <recommendedName>
        <fullName evidence="4">General secretion pathway protein H</fullName>
    </recommendedName>
</protein>
<dbReference type="Pfam" id="PF07963">
    <property type="entry name" value="N_methyl"/>
    <property type="match status" value="1"/>
</dbReference>
<keyword evidence="1" id="KW-0472">Membrane</keyword>
<evidence type="ECO:0000313" key="2">
    <source>
        <dbReference type="EMBL" id="EAS46460.1"/>
    </source>
</evidence>
<dbReference type="AlphaFoldDB" id="Q1YQV1"/>
<proteinExistence type="predicted"/>
<evidence type="ECO:0000256" key="1">
    <source>
        <dbReference type="SAM" id="Phobius"/>
    </source>
</evidence>
<accession>Q1YQV1</accession>
<evidence type="ECO:0000313" key="3">
    <source>
        <dbReference type="Proteomes" id="UP000005555"/>
    </source>
</evidence>
<evidence type="ECO:0008006" key="4">
    <source>
        <dbReference type="Google" id="ProtNLM"/>
    </source>
</evidence>
<dbReference type="PROSITE" id="PS00409">
    <property type="entry name" value="PROKAR_NTER_METHYL"/>
    <property type="match status" value="1"/>
</dbReference>
<keyword evidence="1" id="KW-1133">Transmembrane helix</keyword>
<dbReference type="HOGENOM" id="CLU_1487022_0_0_6"/>
<dbReference type="EMBL" id="AAPI01000006">
    <property type="protein sequence ID" value="EAS46460.1"/>
    <property type="molecule type" value="Genomic_DNA"/>
</dbReference>
<dbReference type="Gene3D" id="3.30.700.10">
    <property type="entry name" value="Glycoprotein, Type 4 Pilin"/>
    <property type="match status" value="1"/>
</dbReference>
<sequence>MRSSPGRQTGFTLIEIAVVVVILATISGMSVFAINQAFDRRYQSQAENLLTWLNQLSEQAALEGVAYGIVGDAEDSQESKNLQPVAYFRQHWFVTSYPEAFVLDNQAKAEWTVYSSAEYDEIEDPLAAEEDALIPLVAMLPDGIMEPAGELLLSFASNPLTYSYSWDVETSSMVMKKISKP</sequence>
<organism evidence="2 3">
    <name type="scientific">gamma proteobacterium HTCC2207</name>
    <dbReference type="NCBI Taxonomy" id="314287"/>
    <lineage>
        <taxon>Bacteria</taxon>
        <taxon>Pseudomonadati</taxon>
        <taxon>Pseudomonadota</taxon>
        <taxon>Gammaproteobacteria</taxon>
        <taxon>Cellvibrionales</taxon>
        <taxon>Porticoccaceae</taxon>
        <taxon>SAR92 clade</taxon>
    </lineage>
</organism>
<dbReference type="InterPro" id="IPR045584">
    <property type="entry name" value="Pilin-like"/>
</dbReference>
<name>Q1YQV1_9GAMM</name>
<keyword evidence="1" id="KW-0812">Transmembrane</keyword>
<gene>
    <name evidence="2" type="ORF">GB2207_06398</name>
</gene>
<keyword evidence="3" id="KW-1185">Reference proteome</keyword>
<dbReference type="OrthoDB" id="5733687at2"/>
<dbReference type="InterPro" id="IPR012902">
    <property type="entry name" value="N_methyl_site"/>
</dbReference>
<feature type="transmembrane region" description="Helical" evidence="1">
    <location>
        <begin position="12"/>
        <end position="34"/>
    </location>
</feature>
<reference evidence="2 3" key="1">
    <citation type="submission" date="2006-03" db="EMBL/GenBank/DDBJ databases">
        <authorList>
            <person name="Giovannoni S.J."/>
            <person name="Cho J.-C."/>
            <person name="Ferriera S."/>
            <person name="Johnson J."/>
            <person name="Kravitz S."/>
            <person name="Halpern A."/>
            <person name="Remington K."/>
            <person name="Beeson K."/>
            <person name="Tran B."/>
            <person name="Rogers Y.-H."/>
            <person name="Friedman R."/>
            <person name="Venter J.C."/>
        </authorList>
    </citation>
    <scope>NUCLEOTIDE SEQUENCE [LARGE SCALE GENOMIC DNA]</scope>
    <source>
        <strain evidence="2 3">HTCC2207</strain>
    </source>
</reference>
<dbReference type="SUPFAM" id="SSF54523">
    <property type="entry name" value="Pili subunits"/>
    <property type="match status" value="1"/>
</dbReference>
<comment type="caution">
    <text evidence="2">The sequence shown here is derived from an EMBL/GenBank/DDBJ whole genome shotgun (WGS) entry which is preliminary data.</text>
</comment>
<dbReference type="Proteomes" id="UP000005555">
    <property type="component" value="Unassembled WGS sequence"/>
</dbReference>
<dbReference type="STRING" id="314287.GB2207_06398"/>
<dbReference type="NCBIfam" id="TIGR02532">
    <property type="entry name" value="IV_pilin_GFxxxE"/>
    <property type="match status" value="1"/>
</dbReference>